<feature type="domain" description="Isochorismatase-like" evidence="2">
    <location>
        <begin position="34"/>
        <end position="202"/>
    </location>
</feature>
<evidence type="ECO:0000256" key="1">
    <source>
        <dbReference type="ARBA" id="ARBA00022801"/>
    </source>
</evidence>
<dbReference type="InterPro" id="IPR050272">
    <property type="entry name" value="Isochorismatase-like_hydrls"/>
</dbReference>
<dbReference type="EMBL" id="QNRK01000004">
    <property type="protein sequence ID" value="RBP16858.1"/>
    <property type="molecule type" value="Genomic_DNA"/>
</dbReference>
<dbReference type="PANTHER" id="PTHR43540">
    <property type="entry name" value="PEROXYUREIDOACRYLATE/UREIDOACRYLATE AMIDOHYDROLASE-RELATED"/>
    <property type="match status" value="1"/>
</dbReference>
<dbReference type="PANTHER" id="PTHR43540:SF15">
    <property type="entry name" value="BLR5631 PROTEIN"/>
    <property type="match status" value="1"/>
</dbReference>
<organism evidence="3 4">
    <name type="scientific">Roseiarcus fermentans</name>
    <dbReference type="NCBI Taxonomy" id="1473586"/>
    <lineage>
        <taxon>Bacteria</taxon>
        <taxon>Pseudomonadati</taxon>
        <taxon>Pseudomonadota</taxon>
        <taxon>Alphaproteobacteria</taxon>
        <taxon>Hyphomicrobiales</taxon>
        <taxon>Roseiarcaceae</taxon>
        <taxon>Roseiarcus</taxon>
    </lineage>
</organism>
<keyword evidence="4" id="KW-1185">Reference proteome</keyword>
<dbReference type="InterPro" id="IPR000868">
    <property type="entry name" value="Isochorismatase-like_dom"/>
</dbReference>
<dbReference type="SUPFAM" id="SSF52499">
    <property type="entry name" value="Isochorismatase-like hydrolases"/>
    <property type="match status" value="1"/>
</dbReference>
<gene>
    <name evidence="3" type="ORF">DFR50_104136</name>
</gene>
<name>A0A366FQG2_9HYPH</name>
<evidence type="ECO:0000313" key="4">
    <source>
        <dbReference type="Proteomes" id="UP000253529"/>
    </source>
</evidence>
<keyword evidence="1" id="KW-0378">Hydrolase</keyword>
<dbReference type="Proteomes" id="UP000253529">
    <property type="component" value="Unassembled WGS sequence"/>
</dbReference>
<proteinExistence type="predicted"/>
<accession>A0A366FQG2</accession>
<dbReference type="Pfam" id="PF00857">
    <property type="entry name" value="Isochorismatase"/>
    <property type="match status" value="1"/>
</dbReference>
<sequence length="206" mass="20872">MVGVHEGADAMTEPKTILELAGRTIPPTPLGDATLVLIDYPNEYVDGPLKLTGVEAAIERAAALLQAARRAGARIIHVAHKGAPGGLFDRTQARGAFIAALAPAEGEAVVEKTFASAFAGTALESLIGAAGSPVVFAGFMTHNCLSSTVRAGIERGYAMTVAADACATRDLPLAGRVVPAADLHAAELAGLADTHAAIRTAAEIAG</sequence>
<dbReference type="InterPro" id="IPR036380">
    <property type="entry name" value="Isochorismatase-like_sf"/>
</dbReference>
<dbReference type="Gene3D" id="3.40.50.850">
    <property type="entry name" value="Isochorismatase-like"/>
    <property type="match status" value="1"/>
</dbReference>
<protein>
    <submittedName>
        <fullName evidence="3">Nicotinamidase-related amidase</fullName>
    </submittedName>
</protein>
<dbReference type="AlphaFoldDB" id="A0A366FQG2"/>
<reference evidence="3 4" key="1">
    <citation type="submission" date="2018-06" db="EMBL/GenBank/DDBJ databases">
        <title>Genomic Encyclopedia of Type Strains, Phase IV (KMG-IV): sequencing the most valuable type-strain genomes for metagenomic binning, comparative biology and taxonomic classification.</title>
        <authorList>
            <person name="Goeker M."/>
        </authorList>
    </citation>
    <scope>NUCLEOTIDE SEQUENCE [LARGE SCALE GENOMIC DNA]</scope>
    <source>
        <strain evidence="3 4">DSM 24875</strain>
    </source>
</reference>
<comment type="caution">
    <text evidence="3">The sequence shown here is derived from an EMBL/GenBank/DDBJ whole genome shotgun (WGS) entry which is preliminary data.</text>
</comment>
<dbReference type="GO" id="GO:0016787">
    <property type="term" value="F:hydrolase activity"/>
    <property type="evidence" value="ECO:0007669"/>
    <property type="project" value="UniProtKB-KW"/>
</dbReference>
<evidence type="ECO:0000259" key="2">
    <source>
        <dbReference type="Pfam" id="PF00857"/>
    </source>
</evidence>
<evidence type="ECO:0000313" key="3">
    <source>
        <dbReference type="EMBL" id="RBP16858.1"/>
    </source>
</evidence>